<name>A0A6I9TC82_SESIN</name>
<evidence type="ECO:0000313" key="3">
    <source>
        <dbReference type="RefSeq" id="XP_011081212.1"/>
    </source>
</evidence>
<dbReference type="InParanoid" id="A0A6I9TC82"/>
<organism evidence="2 3">
    <name type="scientific">Sesamum indicum</name>
    <name type="common">Oriental sesame</name>
    <name type="synonym">Sesamum orientale</name>
    <dbReference type="NCBI Taxonomy" id="4182"/>
    <lineage>
        <taxon>Eukaryota</taxon>
        <taxon>Viridiplantae</taxon>
        <taxon>Streptophyta</taxon>
        <taxon>Embryophyta</taxon>
        <taxon>Tracheophyta</taxon>
        <taxon>Spermatophyta</taxon>
        <taxon>Magnoliopsida</taxon>
        <taxon>eudicotyledons</taxon>
        <taxon>Gunneridae</taxon>
        <taxon>Pentapetalae</taxon>
        <taxon>asterids</taxon>
        <taxon>lamiids</taxon>
        <taxon>Lamiales</taxon>
        <taxon>Pedaliaceae</taxon>
        <taxon>Sesamum</taxon>
    </lineage>
</organism>
<feature type="region of interest" description="Disordered" evidence="1">
    <location>
        <begin position="458"/>
        <end position="482"/>
    </location>
</feature>
<evidence type="ECO:0000256" key="1">
    <source>
        <dbReference type="SAM" id="MobiDB-lite"/>
    </source>
</evidence>
<dbReference type="KEGG" id="sind:105164291"/>
<dbReference type="InterPro" id="IPR008581">
    <property type="entry name" value="DUF863_pln"/>
</dbReference>
<reference evidence="3" key="1">
    <citation type="journal article" date="2012" name="BMC Genomics">
        <title>Development and validation of genic-SSR markers in sesame by RNA-seq.</title>
        <authorList>
            <person name="Zhang H."/>
            <person name="Wei L."/>
            <person name="Miao H."/>
            <person name="Zhang T."/>
            <person name="Wang C."/>
        </authorList>
    </citation>
    <scope>NUCLEOTIDE SEQUENCE</scope>
</reference>
<sequence>MLISSDSGVNMVLGFDDSLQNVLTQTMLNQEEIFRNQVLELHRLYQIQKIMMKELDPKRSGGDSPHFFVGPFSKHMKYESLATETKLGEVHMICSSRSMKNPCLQEHRAIPRHQRRPLDLELSPSHYTHDDEGLTSESYGCVTQEVSGKMKYDVYDDKLSSMEELKLSLGADAEAWQKVGSRKSCKDKIICSPSRETTSLEGSTYFGDLVTRHGLGCPIQVTNSGAKHEFGGSSCSFSFRSRKTDVFYRISESPSVTDSRPILLERKHFNQGVEQCHDELPQKSMSARRKLFTSHEVGELDLNKALPDESSVHSIDHWTSNPSKCTSSGVTDDEVGRYGQPTHLTDLDWRKPKNNCSNESSALVMGRQDMANSTLTTLPSRCTGEHICGSILCSEGTGSVCRPPSDNKDTNVRLKKAESEISLADQACQKTFIPEMNSKKNKEEKLHSHYSCQELLEGTDSNRSPVSCKSDGTTDDISSNTRTRECGIGTSNSNVSASVFQNSESSLVTTKPVEHNVATSVEMKSQSYPKKEDVDIMVRKGAVSLLYFSSECSTRIKDHVLETQKTKGNHNVVKDVPQSSSESYEAIVLNQRECSAEEYCMSSTPFEVSSSNKKDHGVKLRRGRRMKDFQKDILPSMSSLSRQEICEDIKIMELAIRSREYKKYRSKTTNRNDCFSSARSKRSRLSYVGRRYYS</sequence>
<dbReference type="RefSeq" id="XP_011081212.1">
    <property type="nucleotide sequence ID" value="XM_011082910.2"/>
</dbReference>
<dbReference type="PANTHER" id="PTHR33167">
    <property type="entry name" value="TRANSCRIPTION FACTOR, PUTATIVE (DUF863)-RELATED"/>
    <property type="match status" value="1"/>
</dbReference>
<reference evidence="3" key="2">
    <citation type="submission" date="2025-08" db="UniProtKB">
        <authorList>
            <consortium name="RefSeq"/>
        </authorList>
    </citation>
    <scope>IDENTIFICATION</scope>
</reference>
<accession>A0A6I9TC82</accession>
<feature type="compositionally biased region" description="Polar residues" evidence="1">
    <location>
        <begin position="459"/>
        <end position="481"/>
    </location>
</feature>
<protein>
    <submittedName>
        <fullName evidence="3">Uncharacterized protein LOC105164291 isoform X1</fullName>
    </submittedName>
</protein>
<keyword evidence="2" id="KW-1185">Reference proteome</keyword>
<dbReference type="AlphaFoldDB" id="A0A6I9TC82"/>
<dbReference type="Proteomes" id="UP000504604">
    <property type="component" value="Linkage group LG6"/>
</dbReference>
<dbReference type="OrthoDB" id="786875at2759"/>
<proteinExistence type="predicted"/>
<feature type="region of interest" description="Disordered" evidence="1">
    <location>
        <begin position="323"/>
        <end position="344"/>
    </location>
</feature>
<dbReference type="Pfam" id="PF05904">
    <property type="entry name" value="DUF863"/>
    <property type="match status" value="1"/>
</dbReference>
<dbReference type="GeneID" id="105164291"/>
<dbReference type="PANTHER" id="PTHR33167:SF29">
    <property type="entry name" value="T28K15.14 PROTEIN"/>
    <property type="match status" value="1"/>
</dbReference>
<gene>
    <name evidence="3" type="primary">LOC105164291</name>
</gene>
<evidence type="ECO:0000313" key="2">
    <source>
        <dbReference type="Proteomes" id="UP000504604"/>
    </source>
</evidence>